<feature type="compositionally biased region" description="Basic and acidic residues" evidence="20">
    <location>
        <begin position="104"/>
        <end position="113"/>
    </location>
</feature>
<dbReference type="GO" id="GO:0033017">
    <property type="term" value="C:sarcoplasmic reticulum membrane"/>
    <property type="evidence" value="ECO:0007669"/>
    <property type="project" value="UniProtKB-SubCell"/>
</dbReference>
<dbReference type="RefSeq" id="XP_013914889.1">
    <property type="nucleotide sequence ID" value="XM_014059414.1"/>
</dbReference>
<evidence type="ECO:0000256" key="14">
    <source>
        <dbReference type="ARBA" id="ARBA00023303"/>
    </source>
</evidence>
<keyword evidence="9" id="KW-0630">Potassium</keyword>
<dbReference type="AlphaFoldDB" id="A0A6I9XGR8"/>
<evidence type="ECO:0000256" key="19">
    <source>
        <dbReference type="ARBA" id="ARBA00047059"/>
    </source>
</evidence>
<evidence type="ECO:0000256" key="12">
    <source>
        <dbReference type="ARBA" id="ARBA00023136"/>
    </source>
</evidence>
<organism evidence="21 22">
    <name type="scientific">Thamnophis sirtalis</name>
    <dbReference type="NCBI Taxonomy" id="35019"/>
    <lineage>
        <taxon>Eukaryota</taxon>
        <taxon>Metazoa</taxon>
        <taxon>Chordata</taxon>
        <taxon>Craniata</taxon>
        <taxon>Vertebrata</taxon>
        <taxon>Euteleostomi</taxon>
        <taxon>Lepidosauria</taxon>
        <taxon>Squamata</taxon>
        <taxon>Bifurcata</taxon>
        <taxon>Unidentata</taxon>
        <taxon>Episquamata</taxon>
        <taxon>Toxicofera</taxon>
        <taxon>Serpentes</taxon>
        <taxon>Colubroidea</taxon>
        <taxon>Colubridae</taxon>
        <taxon>Natricinae</taxon>
        <taxon>Thamnophis</taxon>
    </lineage>
</organism>
<comment type="function">
    <text evidence="18">Intracellular monovalent cation channel required for maintenance of rapid intracellular calcium release. Acts as a potassium counter-ion channel that functions in synchronization with calcium release from intracellular stores. Opened by a change of voltage within the sarcoplasmic reticulum lumen.</text>
</comment>
<evidence type="ECO:0000256" key="9">
    <source>
        <dbReference type="ARBA" id="ARBA00022958"/>
    </source>
</evidence>
<evidence type="ECO:0000256" key="17">
    <source>
        <dbReference type="ARBA" id="ARBA00043218"/>
    </source>
</evidence>
<dbReference type="KEGG" id="tsr:106543405"/>
<feature type="region of interest" description="Disordered" evidence="20">
    <location>
        <begin position="75"/>
        <end position="122"/>
    </location>
</feature>
<comment type="subunit">
    <text evidence="19">Homotrimer; conformation seems to be controled by binding to diacylglycerol (DAG).</text>
</comment>
<dbReference type="Proteomes" id="UP000504617">
    <property type="component" value="Unplaced"/>
</dbReference>
<evidence type="ECO:0000256" key="20">
    <source>
        <dbReference type="SAM" id="MobiDB-lite"/>
    </source>
</evidence>
<evidence type="ECO:0000256" key="18">
    <source>
        <dbReference type="ARBA" id="ARBA00045286"/>
    </source>
</evidence>
<keyword evidence="8" id="KW-0703">Sarcoplasmic reticulum</keyword>
<keyword evidence="11" id="KW-0406">Ion transport</keyword>
<comment type="similarity">
    <text evidence="3">Belongs to the TMEM38 family.</text>
</comment>
<evidence type="ECO:0000256" key="3">
    <source>
        <dbReference type="ARBA" id="ARBA00005766"/>
    </source>
</evidence>
<evidence type="ECO:0000256" key="2">
    <source>
        <dbReference type="ARBA" id="ARBA00004326"/>
    </source>
</evidence>
<accession>A0A6I9XGR8</accession>
<dbReference type="OrthoDB" id="195817at2759"/>
<proteinExistence type="inferred from homology"/>
<reference evidence="22" key="1">
    <citation type="submission" date="2025-08" db="UniProtKB">
        <authorList>
            <consortium name="RefSeq"/>
        </authorList>
    </citation>
    <scope>IDENTIFICATION</scope>
    <source>
        <tissue evidence="22">Skeletal muscle</tissue>
    </source>
</reference>
<sequence length="122" mass="13674">MIEAAYITLKSCSGVALMSNFEQLLRGIWKPETNEFLHMTLQEIRVFLTATHSHASPFAPLENVVCPILFGSASGSHDNHHHHHHHHGGLQEPSLPSPPQMPAKSREELNEGTRKRKAKKVE</sequence>
<evidence type="ECO:0000256" key="1">
    <source>
        <dbReference type="ARBA" id="ARBA00004126"/>
    </source>
</evidence>
<keyword evidence="21" id="KW-1185">Reference proteome</keyword>
<keyword evidence="14" id="KW-0407">Ion channel</keyword>
<dbReference type="GO" id="GO:0031965">
    <property type="term" value="C:nuclear membrane"/>
    <property type="evidence" value="ECO:0007669"/>
    <property type="project" value="UniProtKB-SubCell"/>
</dbReference>
<evidence type="ECO:0000256" key="7">
    <source>
        <dbReference type="ARBA" id="ARBA00022826"/>
    </source>
</evidence>
<comment type="catalytic activity">
    <reaction evidence="15">
        <text>K(+)(in) = K(+)(out)</text>
        <dbReference type="Rhea" id="RHEA:29463"/>
        <dbReference type="ChEBI" id="CHEBI:29103"/>
    </reaction>
</comment>
<keyword evidence="10" id="KW-1133">Transmembrane helix</keyword>
<protein>
    <recommendedName>
        <fullName evidence="16">Trimeric intracellular cation channel type A</fullName>
    </recommendedName>
    <alternativeName>
        <fullName evidence="17">Transmembrane protein 38A</fullName>
    </alternativeName>
</protein>
<evidence type="ECO:0000256" key="13">
    <source>
        <dbReference type="ARBA" id="ARBA00023242"/>
    </source>
</evidence>
<evidence type="ECO:0000256" key="16">
    <source>
        <dbReference type="ARBA" id="ARBA00040915"/>
    </source>
</evidence>
<keyword evidence="6" id="KW-0812">Transmembrane</keyword>
<dbReference type="GeneID" id="106543405"/>
<dbReference type="GO" id="GO:0042802">
    <property type="term" value="F:identical protein binding"/>
    <property type="evidence" value="ECO:0007669"/>
    <property type="project" value="InterPro"/>
</dbReference>
<feature type="compositionally biased region" description="Basic residues" evidence="20">
    <location>
        <begin position="79"/>
        <end position="88"/>
    </location>
</feature>
<dbReference type="PANTHER" id="PTHR12454:SF3">
    <property type="entry name" value="TRIMERIC INTRACELLULAR CATION CHANNEL TYPE A"/>
    <property type="match status" value="1"/>
</dbReference>
<evidence type="ECO:0000256" key="15">
    <source>
        <dbReference type="ARBA" id="ARBA00034430"/>
    </source>
</evidence>
<keyword evidence="13" id="KW-0539">Nucleus</keyword>
<keyword evidence="4" id="KW-0813">Transport</keyword>
<evidence type="ECO:0000256" key="8">
    <source>
        <dbReference type="ARBA" id="ARBA00022951"/>
    </source>
</evidence>
<comment type="subcellular location">
    <subcellularLocation>
        <location evidence="1">Nucleus membrane</location>
    </subcellularLocation>
    <subcellularLocation>
        <location evidence="2">Sarcoplasmic reticulum membrane</location>
        <topology evidence="2">Multi-pass membrane protein</topology>
    </subcellularLocation>
</comment>
<gene>
    <name evidence="22" type="primary">LOC106543405</name>
</gene>
<evidence type="ECO:0000256" key="11">
    <source>
        <dbReference type="ARBA" id="ARBA00023065"/>
    </source>
</evidence>
<dbReference type="InterPro" id="IPR007866">
    <property type="entry name" value="TRIC_channel"/>
</dbReference>
<keyword evidence="12" id="KW-0472">Membrane</keyword>
<evidence type="ECO:0000256" key="10">
    <source>
        <dbReference type="ARBA" id="ARBA00022989"/>
    </source>
</evidence>
<dbReference type="PANTHER" id="PTHR12454">
    <property type="entry name" value="TRIMERIC INTRACELLULAR CATION CHANNEL"/>
    <property type="match status" value="1"/>
</dbReference>
<evidence type="ECO:0000256" key="4">
    <source>
        <dbReference type="ARBA" id="ARBA00022448"/>
    </source>
</evidence>
<evidence type="ECO:0000256" key="6">
    <source>
        <dbReference type="ARBA" id="ARBA00022692"/>
    </source>
</evidence>
<evidence type="ECO:0000256" key="5">
    <source>
        <dbReference type="ARBA" id="ARBA00022538"/>
    </source>
</evidence>
<name>A0A6I9XGR8_9SAUR</name>
<keyword evidence="5" id="KW-0633">Potassium transport</keyword>
<keyword evidence="7" id="KW-0631">Potassium channel</keyword>
<evidence type="ECO:0000313" key="21">
    <source>
        <dbReference type="Proteomes" id="UP000504617"/>
    </source>
</evidence>
<dbReference type="GO" id="GO:0005267">
    <property type="term" value="F:potassium channel activity"/>
    <property type="evidence" value="ECO:0007669"/>
    <property type="project" value="UniProtKB-KW"/>
</dbReference>
<evidence type="ECO:0000313" key="22">
    <source>
        <dbReference type="RefSeq" id="XP_013914889.1"/>
    </source>
</evidence>